<name>A0A7X6KUC0_9CELL</name>
<feature type="transmembrane region" description="Helical" evidence="5">
    <location>
        <begin position="80"/>
        <end position="106"/>
    </location>
</feature>
<dbReference type="AlphaFoldDB" id="A0A7X6KUC0"/>
<dbReference type="Gene3D" id="1.20.1250.20">
    <property type="entry name" value="MFS general substrate transporter like domains"/>
    <property type="match status" value="1"/>
</dbReference>
<feature type="domain" description="Major facilitator superfamily (MFS) profile" evidence="6">
    <location>
        <begin position="15"/>
        <end position="444"/>
    </location>
</feature>
<keyword evidence="4 5" id="KW-0472">Membrane</keyword>
<dbReference type="InterPro" id="IPR036259">
    <property type="entry name" value="MFS_trans_sf"/>
</dbReference>
<feature type="transmembrane region" description="Helical" evidence="5">
    <location>
        <begin position="323"/>
        <end position="341"/>
    </location>
</feature>
<dbReference type="PANTHER" id="PTHR23501:SF154">
    <property type="entry name" value="MULTIDRUG-EFFLUX TRANSPORTER RV1634-RELATED"/>
    <property type="match status" value="1"/>
</dbReference>
<sequence>MSIPATGMARHPAVLACALLTLELVAGIQSYLLSTIVPVVAAELDARHLYGVITASAQVAMFVTMPWGPALLARFRADRVLLVLTGATVAGAALAAVAPTVAVFVAGRAVTGLATGAMATVSLSAIVTVLPSTWRRVVLAGYNAVWVAASLVGPVYAGAVAHAVGWRWAMVLYLPLLLAARWVAAGQLRRRLGEQDQRLPVLGALAVAAGVALVGLLGDGRWWALPLGVAGAVLALAAVRGLLPAGSLRAARGRPAAVATLGLITAAHLGIWSVVAILVQDRLGGTAGQAAVALACGGMAWAVAGLAVARWPATAAHYPRRMTGALALMLLGLAGLAAAVLDPGGRGVPVAMVAWTLMGLGMGSSYLDTLNRVVDPPVEQDGVEPTVAAGAAVLVESAGGALLGTAAAAAFSLALRADHPAPVMIAVFAAAGGLVLLAGVTSRRTAVAG</sequence>
<comment type="subcellular location">
    <subcellularLocation>
        <location evidence="1">Cell membrane</location>
        <topology evidence="1">Multi-pass membrane protein</topology>
    </subcellularLocation>
</comment>
<dbReference type="GO" id="GO:0005886">
    <property type="term" value="C:plasma membrane"/>
    <property type="evidence" value="ECO:0007669"/>
    <property type="project" value="UniProtKB-SubCell"/>
</dbReference>
<dbReference type="Proteomes" id="UP000581206">
    <property type="component" value="Unassembled WGS sequence"/>
</dbReference>
<keyword evidence="3 5" id="KW-1133">Transmembrane helix</keyword>
<feature type="transmembrane region" description="Helical" evidence="5">
    <location>
        <begin position="421"/>
        <end position="440"/>
    </location>
</feature>
<accession>A0A7X6KUC0</accession>
<feature type="transmembrane region" description="Helical" evidence="5">
    <location>
        <begin position="51"/>
        <end position="73"/>
    </location>
</feature>
<feature type="transmembrane region" description="Helical" evidence="5">
    <location>
        <begin position="199"/>
        <end position="217"/>
    </location>
</feature>
<dbReference type="Pfam" id="PF07690">
    <property type="entry name" value="MFS_1"/>
    <property type="match status" value="1"/>
</dbReference>
<evidence type="ECO:0000256" key="1">
    <source>
        <dbReference type="ARBA" id="ARBA00004651"/>
    </source>
</evidence>
<dbReference type="GO" id="GO:0022857">
    <property type="term" value="F:transmembrane transporter activity"/>
    <property type="evidence" value="ECO:0007669"/>
    <property type="project" value="InterPro"/>
</dbReference>
<feature type="transmembrane region" description="Helical" evidence="5">
    <location>
        <begin position="255"/>
        <end position="279"/>
    </location>
</feature>
<evidence type="ECO:0000256" key="4">
    <source>
        <dbReference type="ARBA" id="ARBA00023136"/>
    </source>
</evidence>
<organism evidence="7 8">
    <name type="scientific">Cellulomonas denverensis</name>
    <dbReference type="NCBI Taxonomy" id="264297"/>
    <lineage>
        <taxon>Bacteria</taxon>
        <taxon>Bacillati</taxon>
        <taxon>Actinomycetota</taxon>
        <taxon>Actinomycetes</taxon>
        <taxon>Micrococcales</taxon>
        <taxon>Cellulomonadaceae</taxon>
        <taxon>Cellulomonas</taxon>
    </lineage>
</organism>
<dbReference type="PROSITE" id="PS50850">
    <property type="entry name" value="MFS"/>
    <property type="match status" value="1"/>
</dbReference>
<evidence type="ECO:0000259" key="6">
    <source>
        <dbReference type="PROSITE" id="PS50850"/>
    </source>
</evidence>
<evidence type="ECO:0000256" key="2">
    <source>
        <dbReference type="ARBA" id="ARBA00022692"/>
    </source>
</evidence>
<reference evidence="7 8" key="1">
    <citation type="submission" date="2020-04" db="EMBL/GenBank/DDBJ databases">
        <title>MicrobeNet Type strains.</title>
        <authorList>
            <person name="Nicholson A.C."/>
        </authorList>
    </citation>
    <scope>NUCLEOTIDE SEQUENCE [LARGE SCALE GENOMIC DNA]</scope>
    <source>
        <strain evidence="7 8">ATCC BAA-788</strain>
    </source>
</reference>
<dbReference type="SUPFAM" id="SSF103473">
    <property type="entry name" value="MFS general substrate transporter"/>
    <property type="match status" value="1"/>
</dbReference>
<proteinExistence type="predicted"/>
<keyword evidence="2 5" id="KW-0812">Transmembrane</keyword>
<evidence type="ECO:0000256" key="5">
    <source>
        <dbReference type="SAM" id="Phobius"/>
    </source>
</evidence>
<dbReference type="PANTHER" id="PTHR23501">
    <property type="entry name" value="MAJOR FACILITATOR SUPERFAMILY"/>
    <property type="match status" value="1"/>
</dbReference>
<evidence type="ECO:0000313" key="8">
    <source>
        <dbReference type="Proteomes" id="UP000581206"/>
    </source>
</evidence>
<feature type="transmembrane region" description="Helical" evidence="5">
    <location>
        <begin position="223"/>
        <end position="243"/>
    </location>
</feature>
<dbReference type="InterPro" id="IPR020846">
    <property type="entry name" value="MFS_dom"/>
</dbReference>
<feature type="transmembrane region" description="Helical" evidence="5">
    <location>
        <begin position="291"/>
        <end position="311"/>
    </location>
</feature>
<feature type="transmembrane region" description="Helical" evidence="5">
    <location>
        <begin position="112"/>
        <end position="130"/>
    </location>
</feature>
<comment type="caution">
    <text evidence="7">The sequence shown here is derived from an EMBL/GenBank/DDBJ whole genome shotgun (WGS) entry which is preliminary data.</text>
</comment>
<feature type="transmembrane region" description="Helical" evidence="5">
    <location>
        <begin position="387"/>
        <end position="415"/>
    </location>
</feature>
<evidence type="ECO:0000256" key="3">
    <source>
        <dbReference type="ARBA" id="ARBA00022989"/>
    </source>
</evidence>
<feature type="transmembrane region" description="Helical" evidence="5">
    <location>
        <begin position="165"/>
        <end position="184"/>
    </location>
</feature>
<feature type="transmembrane region" description="Helical" evidence="5">
    <location>
        <begin position="137"/>
        <end position="159"/>
    </location>
</feature>
<evidence type="ECO:0000313" key="7">
    <source>
        <dbReference type="EMBL" id="NKY22129.1"/>
    </source>
</evidence>
<keyword evidence="8" id="KW-1185">Reference proteome</keyword>
<dbReference type="InterPro" id="IPR011701">
    <property type="entry name" value="MFS"/>
</dbReference>
<dbReference type="RefSeq" id="WP_168629234.1">
    <property type="nucleotide sequence ID" value="NZ_BONL01000015.1"/>
</dbReference>
<protein>
    <submittedName>
        <fullName evidence="7">MFS transporter</fullName>
    </submittedName>
</protein>
<gene>
    <name evidence="7" type="ORF">HGA03_05550</name>
</gene>
<feature type="transmembrane region" description="Helical" evidence="5">
    <location>
        <begin position="347"/>
        <end position="367"/>
    </location>
</feature>
<dbReference type="EMBL" id="JAAXOX010000002">
    <property type="protein sequence ID" value="NKY22129.1"/>
    <property type="molecule type" value="Genomic_DNA"/>
</dbReference>